<dbReference type="InterPro" id="IPR001680">
    <property type="entry name" value="WD40_rpt"/>
</dbReference>
<evidence type="ECO:0000256" key="1">
    <source>
        <dbReference type="ARBA" id="ARBA00022574"/>
    </source>
</evidence>
<comment type="caution">
    <text evidence="4">The sequence shown here is derived from an EMBL/GenBank/DDBJ whole genome shotgun (WGS) entry which is preliminary data.</text>
</comment>
<name>A0A8J4Q183_9MYCE</name>
<evidence type="ECO:0000256" key="2">
    <source>
        <dbReference type="ARBA" id="ARBA00022737"/>
    </source>
</evidence>
<dbReference type="InterPro" id="IPR036322">
    <property type="entry name" value="WD40_repeat_dom_sf"/>
</dbReference>
<accession>A0A8J4Q183</accession>
<evidence type="ECO:0008006" key="6">
    <source>
        <dbReference type="Google" id="ProtNLM"/>
    </source>
</evidence>
<dbReference type="PANTHER" id="PTHR22847">
    <property type="entry name" value="WD40 REPEAT PROTEIN"/>
    <property type="match status" value="1"/>
</dbReference>
<dbReference type="AlphaFoldDB" id="A0A8J4Q183"/>
<keyword evidence="5" id="KW-1185">Reference proteome</keyword>
<dbReference type="SMART" id="SM00320">
    <property type="entry name" value="WD40"/>
    <property type="match status" value="13"/>
</dbReference>
<dbReference type="CDD" id="cd00200">
    <property type="entry name" value="WD40"/>
    <property type="match status" value="2"/>
</dbReference>
<feature type="repeat" description="WD" evidence="3">
    <location>
        <begin position="590"/>
        <end position="633"/>
    </location>
</feature>
<dbReference type="Pfam" id="PF00400">
    <property type="entry name" value="WD40"/>
    <property type="match status" value="12"/>
</dbReference>
<keyword evidence="1 3" id="KW-0853">WD repeat</keyword>
<dbReference type="PANTHER" id="PTHR22847:SF637">
    <property type="entry name" value="WD REPEAT DOMAIN 5B"/>
    <property type="match status" value="1"/>
</dbReference>
<feature type="repeat" description="WD" evidence="3">
    <location>
        <begin position="402"/>
        <end position="443"/>
    </location>
</feature>
<feature type="repeat" description="WD" evidence="3">
    <location>
        <begin position="229"/>
        <end position="270"/>
    </location>
</feature>
<evidence type="ECO:0000313" key="4">
    <source>
        <dbReference type="EMBL" id="KAF2076924.1"/>
    </source>
</evidence>
<gene>
    <name evidence="4" type="ORF">CYY_001762</name>
</gene>
<dbReference type="PROSITE" id="PS50294">
    <property type="entry name" value="WD_REPEATS_REGION"/>
    <property type="match status" value="8"/>
</dbReference>
<sequence length="721" mass="79876">MEVTLKGSINQERLDQGSSSSVVASEHIRKCDTPLRVVGVQEDSPCAWAPDGSRFAFVSGNGSIYITKENDDGNFIVENVLAGHTHTVNCLLFHPTEPIFVSGGFEGIIVWDLLSGFIIKKMISHIDPDAHDARIECLYWLYEGTSLVSGSKDSNIKVWDSLRKFELIETITGHKAPVTCFNFAPQLNILASAGRDQSIKIWDVSTLKPEFRSKREDDSSIKVSLDRTFDGHRGDVISLIFNKDGSLLFSGARDNEIKIWSTKLADDIRSIKYHKGDVTQLNLLSKDTVLISASVDGTVKCIKLARTKNVEESEIVLIEELKNELTLDSSSIHSDPFLAIPSSPEDEKDTILYSFEPHEGTGISGFRFSPNSQFMATSSEHSVRIWKISTNLSEKPVLYHEFVGHKGPVNSVFLLPDSEFFLSGSTDYSIFLYNMKTLKKEADFNFEGSVYTLTVGTKADQSVVFAGGNHYDIKGFCISRNSMYSMKEVVRYSGHCGKVSAISLNPDCTLLASGGHDFDICIWSVKMPFVFRDESIVQKPIAKYSDHKGHITALCFNENGKYLISAGTDHSLIIWEVGSNKKLSKHRNIEQAHSSVVSCVIFGKGQNSAFFFTASWDGTIKIWDLASKKPKPVGEIKAHNSRISSLATSSDGEVLISACSDGNIKTWKASRPWTPISEYIPNDNGSTNAISSNEHTFVTGSDNGMIRCWPHFSESYSDSFK</sequence>
<reference evidence="4" key="1">
    <citation type="submission" date="2020-01" db="EMBL/GenBank/DDBJ databases">
        <title>Development of genomics and gene disruption for Polysphondylium violaceum indicates a role for the polyketide synthase stlB in stalk morphogenesis.</title>
        <authorList>
            <person name="Narita B."/>
            <person name="Kawabe Y."/>
            <person name="Kin K."/>
            <person name="Saito T."/>
            <person name="Gibbs R."/>
            <person name="Kuspa A."/>
            <person name="Muzny D."/>
            <person name="Queller D."/>
            <person name="Richards S."/>
            <person name="Strassman J."/>
            <person name="Sucgang R."/>
            <person name="Worley K."/>
            <person name="Schaap P."/>
        </authorList>
    </citation>
    <scope>NUCLEOTIDE SEQUENCE</scope>
    <source>
        <strain evidence="4">QSvi11</strain>
    </source>
</reference>
<feature type="repeat" description="WD" evidence="3">
    <location>
        <begin position="544"/>
        <end position="585"/>
    </location>
</feature>
<dbReference type="InterPro" id="IPR020472">
    <property type="entry name" value="WD40_PAC1"/>
</dbReference>
<keyword evidence="2" id="KW-0677">Repeat</keyword>
<feature type="repeat" description="WD" evidence="3">
    <location>
        <begin position="636"/>
        <end position="668"/>
    </location>
</feature>
<feature type="repeat" description="WD" evidence="3">
    <location>
        <begin position="492"/>
        <end position="526"/>
    </location>
</feature>
<evidence type="ECO:0000256" key="3">
    <source>
        <dbReference type="PROSITE-ProRule" id="PRU00221"/>
    </source>
</evidence>
<dbReference type="PROSITE" id="PS00678">
    <property type="entry name" value="WD_REPEATS_1"/>
    <property type="match status" value="2"/>
</dbReference>
<dbReference type="Gene3D" id="2.130.10.10">
    <property type="entry name" value="YVTN repeat-like/Quinoprotein amine dehydrogenase"/>
    <property type="match status" value="4"/>
</dbReference>
<dbReference type="InterPro" id="IPR019775">
    <property type="entry name" value="WD40_repeat_CS"/>
</dbReference>
<dbReference type="OrthoDB" id="16717at2759"/>
<proteinExistence type="predicted"/>
<dbReference type="PRINTS" id="PR00320">
    <property type="entry name" value="GPROTEINBRPT"/>
</dbReference>
<dbReference type="InterPro" id="IPR015943">
    <property type="entry name" value="WD40/YVTN_repeat-like_dom_sf"/>
</dbReference>
<organism evidence="4 5">
    <name type="scientific">Polysphondylium violaceum</name>
    <dbReference type="NCBI Taxonomy" id="133409"/>
    <lineage>
        <taxon>Eukaryota</taxon>
        <taxon>Amoebozoa</taxon>
        <taxon>Evosea</taxon>
        <taxon>Eumycetozoa</taxon>
        <taxon>Dictyostelia</taxon>
        <taxon>Dictyosteliales</taxon>
        <taxon>Dictyosteliaceae</taxon>
        <taxon>Polysphondylium</taxon>
    </lineage>
</organism>
<feature type="repeat" description="WD" evidence="3">
    <location>
        <begin position="128"/>
        <end position="160"/>
    </location>
</feature>
<evidence type="ECO:0000313" key="5">
    <source>
        <dbReference type="Proteomes" id="UP000695562"/>
    </source>
</evidence>
<dbReference type="SUPFAM" id="SSF50978">
    <property type="entry name" value="WD40 repeat-like"/>
    <property type="match status" value="2"/>
</dbReference>
<dbReference type="Proteomes" id="UP000695562">
    <property type="component" value="Unassembled WGS sequence"/>
</dbReference>
<protein>
    <recommendedName>
        <fullName evidence="6">WD40 repeat-containing protein</fullName>
    </recommendedName>
</protein>
<dbReference type="PROSITE" id="PS50082">
    <property type="entry name" value="WD_REPEATS_2"/>
    <property type="match status" value="8"/>
</dbReference>
<dbReference type="EMBL" id="AJWJ01000044">
    <property type="protein sequence ID" value="KAF2076924.1"/>
    <property type="molecule type" value="Genomic_DNA"/>
</dbReference>
<feature type="repeat" description="WD" evidence="3">
    <location>
        <begin position="171"/>
        <end position="206"/>
    </location>
</feature>
<dbReference type="GO" id="GO:1990234">
    <property type="term" value="C:transferase complex"/>
    <property type="evidence" value="ECO:0007669"/>
    <property type="project" value="UniProtKB-ARBA"/>
</dbReference>